<evidence type="ECO:0000313" key="2">
    <source>
        <dbReference type="EMBL" id="MBM7584944.1"/>
    </source>
</evidence>
<keyword evidence="1" id="KW-0472">Membrane</keyword>
<reference evidence="2 3" key="1">
    <citation type="submission" date="2021-01" db="EMBL/GenBank/DDBJ databases">
        <title>Genomic Encyclopedia of Type Strains, Phase IV (KMG-IV): sequencing the most valuable type-strain genomes for metagenomic binning, comparative biology and taxonomic classification.</title>
        <authorList>
            <person name="Goeker M."/>
        </authorList>
    </citation>
    <scope>NUCLEOTIDE SEQUENCE [LARGE SCALE GENOMIC DNA]</scope>
    <source>
        <strain evidence="2 3">DSM 24834</strain>
    </source>
</reference>
<dbReference type="Proteomes" id="UP001646157">
    <property type="component" value="Unassembled WGS sequence"/>
</dbReference>
<dbReference type="RefSeq" id="WP_239587411.1">
    <property type="nucleotide sequence ID" value="NZ_JAFBDZ010000001.1"/>
</dbReference>
<keyword evidence="3" id="KW-1185">Reference proteome</keyword>
<gene>
    <name evidence="2" type="ORF">JOC86_001481</name>
</gene>
<keyword evidence="1" id="KW-0812">Transmembrane</keyword>
<evidence type="ECO:0000313" key="3">
    <source>
        <dbReference type="Proteomes" id="UP001646157"/>
    </source>
</evidence>
<dbReference type="EMBL" id="JAFBDZ010000001">
    <property type="protein sequence ID" value="MBM7584944.1"/>
    <property type="molecule type" value="Genomic_DNA"/>
</dbReference>
<comment type="caution">
    <text evidence="2">The sequence shown here is derived from an EMBL/GenBank/DDBJ whole genome shotgun (WGS) entry which is preliminary data.</text>
</comment>
<feature type="transmembrane region" description="Helical" evidence="1">
    <location>
        <begin position="32"/>
        <end position="56"/>
    </location>
</feature>
<accession>A0ABS2NB07</accession>
<name>A0ABS2NB07_9BACI</name>
<proteinExistence type="predicted"/>
<protein>
    <submittedName>
        <fullName evidence="2">Uncharacterized protein</fullName>
    </submittedName>
</protein>
<evidence type="ECO:0000256" key="1">
    <source>
        <dbReference type="SAM" id="Phobius"/>
    </source>
</evidence>
<keyword evidence="1" id="KW-1133">Transmembrane helix</keyword>
<sequence length="83" mass="9340">MNKQRYLLCLLLAGVMLYYAVPRINLYGDGLSGIFTISWLGLCLLVIAGNLSAMLFTVNKKKNEQKQVAKSKPVRRQSMRSFG</sequence>
<organism evidence="2 3">
    <name type="scientific">Rossellomorea pakistanensis</name>
    <dbReference type="NCBI Taxonomy" id="992288"/>
    <lineage>
        <taxon>Bacteria</taxon>
        <taxon>Bacillati</taxon>
        <taxon>Bacillota</taxon>
        <taxon>Bacilli</taxon>
        <taxon>Bacillales</taxon>
        <taxon>Bacillaceae</taxon>
        <taxon>Rossellomorea</taxon>
    </lineage>
</organism>